<keyword evidence="3" id="KW-1185">Reference proteome</keyword>
<dbReference type="Ensembl" id="ENSPCET00000020767.1">
    <property type="protein sequence ID" value="ENSPCEP00000020095.1"/>
    <property type="gene ID" value="ENSPCEG00000015539.1"/>
</dbReference>
<evidence type="ECO:0000313" key="3">
    <source>
        <dbReference type="Proteomes" id="UP000694393"/>
    </source>
</evidence>
<dbReference type="PANTHER" id="PTHR36474:SF1">
    <property type="entry name" value="PROTEIN LIAT1"/>
    <property type="match status" value="1"/>
</dbReference>
<dbReference type="PANTHER" id="PTHR36474">
    <property type="entry name" value="PROTEIN LIAT1"/>
    <property type="match status" value="1"/>
</dbReference>
<dbReference type="Proteomes" id="UP000694393">
    <property type="component" value="Unplaced"/>
</dbReference>
<name>A0A8C8VN22_9SAUR</name>
<proteinExistence type="predicted"/>
<keyword evidence="1" id="KW-1133">Transmembrane helix</keyword>
<organism evidence="2 3">
    <name type="scientific">Pelusios castaneus</name>
    <name type="common">West African mud turtle</name>
    <dbReference type="NCBI Taxonomy" id="367368"/>
    <lineage>
        <taxon>Eukaryota</taxon>
        <taxon>Metazoa</taxon>
        <taxon>Chordata</taxon>
        <taxon>Craniata</taxon>
        <taxon>Vertebrata</taxon>
        <taxon>Euteleostomi</taxon>
        <taxon>Archelosauria</taxon>
        <taxon>Testudinata</taxon>
        <taxon>Testudines</taxon>
        <taxon>Pleurodira</taxon>
        <taxon>Pelomedusidae</taxon>
        <taxon>Pelusios</taxon>
    </lineage>
</organism>
<keyword evidence="1" id="KW-0472">Membrane</keyword>
<reference evidence="2" key="1">
    <citation type="submission" date="2025-08" db="UniProtKB">
        <authorList>
            <consortium name="Ensembl"/>
        </authorList>
    </citation>
    <scope>IDENTIFICATION</scope>
</reference>
<feature type="transmembrane region" description="Helical" evidence="1">
    <location>
        <begin position="20"/>
        <end position="39"/>
    </location>
</feature>
<evidence type="ECO:0000256" key="1">
    <source>
        <dbReference type="SAM" id="Phobius"/>
    </source>
</evidence>
<accession>A0A8C8VN22</accession>
<sequence length="211" mass="23446">LHGTGPTGWQVVVKEWPKFLISSSAIVLTPSLLMLFIIATGKHQSKSRKHQTLSAQLLEILSLGKDPGPAQDTAKGIHIDAERNKLSSSAPTISGPTQKGQDLSHQINESLRWDGILEDPAAEEERLRLYKLNRRKRYGLYVQQQLPTEPCLTLKHFPLLQNKDPYTNSGQTLCREDGSSPYFQGNKDEEVLNAELTTKPAALPNISQEVV</sequence>
<keyword evidence="1" id="KW-0812">Transmembrane</keyword>
<evidence type="ECO:0000313" key="2">
    <source>
        <dbReference type="Ensembl" id="ENSPCEP00000020095.1"/>
    </source>
</evidence>
<dbReference type="AlphaFoldDB" id="A0A8C8VN22"/>
<dbReference type="InterPro" id="IPR038794">
    <property type="entry name" value="LIAT1"/>
</dbReference>
<reference evidence="2" key="2">
    <citation type="submission" date="2025-09" db="UniProtKB">
        <authorList>
            <consortium name="Ensembl"/>
        </authorList>
    </citation>
    <scope>IDENTIFICATION</scope>
</reference>
<protein>
    <submittedName>
        <fullName evidence="2">Uncharacterized protein</fullName>
    </submittedName>
</protein>